<comment type="caution">
    <text evidence="1">The sequence shown here is derived from an EMBL/GenBank/DDBJ whole genome shotgun (WGS) entry which is preliminary data.</text>
</comment>
<name>A0ACB9DIU7_ARCLA</name>
<protein>
    <submittedName>
        <fullName evidence="1">Uncharacterized protein</fullName>
    </submittedName>
</protein>
<sequence>MTKTDLTVEAQVVNRLNLKAKRDESGSGGESSEPSCGDVVCGGGGGDGESGGGGGEGGGIRSGKKNDEEEGDLENIEYVKKKGI</sequence>
<evidence type="ECO:0000313" key="1">
    <source>
        <dbReference type="EMBL" id="KAI3746497.1"/>
    </source>
</evidence>
<accession>A0ACB9DIU7</accession>
<gene>
    <name evidence="1" type="ORF">L6452_08931</name>
</gene>
<reference evidence="2" key="1">
    <citation type="journal article" date="2022" name="Mol. Ecol. Resour.">
        <title>The genomes of chicory, endive, great burdock and yacon provide insights into Asteraceae palaeo-polyploidization history and plant inulin production.</title>
        <authorList>
            <person name="Fan W."/>
            <person name="Wang S."/>
            <person name="Wang H."/>
            <person name="Wang A."/>
            <person name="Jiang F."/>
            <person name="Liu H."/>
            <person name="Zhao H."/>
            <person name="Xu D."/>
            <person name="Zhang Y."/>
        </authorList>
    </citation>
    <scope>NUCLEOTIDE SEQUENCE [LARGE SCALE GENOMIC DNA]</scope>
    <source>
        <strain evidence="2">cv. Niubang</strain>
    </source>
</reference>
<dbReference type="EMBL" id="CM042049">
    <property type="protein sequence ID" value="KAI3746497.1"/>
    <property type="molecule type" value="Genomic_DNA"/>
</dbReference>
<reference evidence="1 2" key="2">
    <citation type="journal article" date="2022" name="Mol. Ecol. Resour.">
        <title>The genomes of chicory, endive, great burdock and yacon provide insights into Asteraceae paleo-polyploidization history and plant inulin production.</title>
        <authorList>
            <person name="Fan W."/>
            <person name="Wang S."/>
            <person name="Wang H."/>
            <person name="Wang A."/>
            <person name="Jiang F."/>
            <person name="Liu H."/>
            <person name="Zhao H."/>
            <person name="Xu D."/>
            <person name="Zhang Y."/>
        </authorList>
    </citation>
    <scope>NUCLEOTIDE SEQUENCE [LARGE SCALE GENOMIC DNA]</scope>
    <source>
        <strain evidence="2">cv. Niubang</strain>
    </source>
</reference>
<dbReference type="Proteomes" id="UP001055879">
    <property type="component" value="Linkage Group LG03"/>
</dbReference>
<evidence type="ECO:0000313" key="2">
    <source>
        <dbReference type="Proteomes" id="UP001055879"/>
    </source>
</evidence>
<keyword evidence="2" id="KW-1185">Reference proteome</keyword>
<organism evidence="1 2">
    <name type="scientific">Arctium lappa</name>
    <name type="common">Greater burdock</name>
    <name type="synonym">Lappa major</name>
    <dbReference type="NCBI Taxonomy" id="4217"/>
    <lineage>
        <taxon>Eukaryota</taxon>
        <taxon>Viridiplantae</taxon>
        <taxon>Streptophyta</taxon>
        <taxon>Embryophyta</taxon>
        <taxon>Tracheophyta</taxon>
        <taxon>Spermatophyta</taxon>
        <taxon>Magnoliopsida</taxon>
        <taxon>eudicotyledons</taxon>
        <taxon>Gunneridae</taxon>
        <taxon>Pentapetalae</taxon>
        <taxon>asterids</taxon>
        <taxon>campanulids</taxon>
        <taxon>Asterales</taxon>
        <taxon>Asteraceae</taxon>
        <taxon>Carduoideae</taxon>
        <taxon>Cardueae</taxon>
        <taxon>Arctiinae</taxon>
        <taxon>Arctium</taxon>
    </lineage>
</organism>
<proteinExistence type="predicted"/>